<evidence type="ECO:0000313" key="4">
    <source>
        <dbReference type="Proteomes" id="UP000630353"/>
    </source>
</evidence>
<evidence type="ECO:0000313" key="3">
    <source>
        <dbReference type="EMBL" id="GHD45499.1"/>
    </source>
</evidence>
<accession>A0A919CNK3</accession>
<protein>
    <submittedName>
        <fullName evidence="3">Universal stress protein UspA</fullName>
    </submittedName>
</protein>
<evidence type="ECO:0000259" key="2">
    <source>
        <dbReference type="Pfam" id="PF00582"/>
    </source>
</evidence>
<dbReference type="CDD" id="cd00293">
    <property type="entry name" value="USP-like"/>
    <property type="match status" value="2"/>
</dbReference>
<reference evidence="3" key="2">
    <citation type="submission" date="2020-09" db="EMBL/GenBank/DDBJ databases">
        <authorList>
            <person name="Sun Q."/>
            <person name="Kim S."/>
        </authorList>
    </citation>
    <scope>NUCLEOTIDE SEQUENCE</scope>
    <source>
        <strain evidence="3">KCTC 42651</strain>
    </source>
</reference>
<dbReference type="PRINTS" id="PR01438">
    <property type="entry name" value="UNVRSLSTRESS"/>
</dbReference>
<comment type="caution">
    <text evidence="3">The sequence shown here is derived from an EMBL/GenBank/DDBJ whole genome shotgun (WGS) entry which is preliminary data.</text>
</comment>
<dbReference type="Pfam" id="PF00582">
    <property type="entry name" value="Usp"/>
    <property type="match status" value="2"/>
</dbReference>
<dbReference type="Gene3D" id="3.40.50.12370">
    <property type="match status" value="1"/>
</dbReference>
<dbReference type="PANTHER" id="PTHR46268:SF6">
    <property type="entry name" value="UNIVERSAL STRESS PROTEIN UP12"/>
    <property type="match status" value="1"/>
</dbReference>
<name>A0A919CNK3_9PROT</name>
<dbReference type="InterPro" id="IPR006016">
    <property type="entry name" value="UspA"/>
</dbReference>
<organism evidence="3 4">
    <name type="scientific">Thalassobaculum fulvum</name>
    <dbReference type="NCBI Taxonomy" id="1633335"/>
    <lineage>
        <taxon>Bacteria</taxon>
        <taxon>Pseudomonadati</taxon>
        <taxon>Pseudomonadota</taxon>
        <taxon>Alphaproteobacteria</taxon>
        <taxon>Rhodospirillales</taxon>
        <taxon>Thalassobaculaceae</taxon>
        <taxon>Thalassobaculum</taxon>
    </lineage>
</organism>
<keyword evidence="4" id="KW-1185">Reference proteome</keyword>
<dbReference type="EMBL" id="BMZS01000003">
    <property type="protein sequence ID" value="GHD45499.1"/>
    <property type="molecule type" value="Genomic_DNA"/>
</dbReference>
<evidence type="ECO:0000256" key="1">
    <source>
        <dbReference type="ARBA" id="ARBA00008791"/>
    </source>
</evidence>
<reference evidence="3" key="1">
    <citation type="journal article" date="2014" name="Int. J. Syst. Evol. Microbiol.">
        <title>Complete genome sequence of Corynebacterium casei LMG S-19264T (=DSM 44701T), isolated from a smear-ripened cheese.</title>
        <authorList>
            <consortium name="US DOE Joint Genome Institute (JGI-PGF)"/>
            <person name="Walter F."/>
            <person name="Albersmeier A."/>
            <person name="Kalinowski J."/>
            <person name="Ruckert C."/>
        </authorList>
    </citation>
    <scope>NUCLEOTIDE SEQUENCE</scope>
    <source>
        <strain evidence="3">KCTC 42651</strain>
    </source>
</reference>
<proteinExistence type="inferred from homology"/>
<feature type="domain" description="UspA" evidence="2">
    <location>
        <begin position="7"/>
        <end position="156"/>
    </location>
</feature>
<dbReference type="InterPro" id="IPR006015">
    <property type="entry name" value="Universal_stress_UspA"/>
</dbReference>
<feature type="domain" description="UspA" evidence="2">
    <location>
        <begin position="209"/>
        <end position="284"/>
    </location>
</feature>
<dbReference type="PANTHER" id="PTHR46268">
    <property type="entry name" value="STRESS RESPONSE PROTEIN NHAX"/>
    <property type="match status" value="1"/>
</dbReference>
<gene>
    <name evidence="3" type="ORF">GCM10017083_13520</name>
</gene>
<dbReference type="AlphaFoldDB" id="A0A919CNK3"/>
<dbReference type="RefSeq" id="WP_189988193.1">
    <property type="nucleotide sequence ID" value="NZ_BMZS01000003.1"/>
</dbReference>
<comment type="similarity">
    <text evidence="1">Belongs to the universal stress protein A family.</text>
</comment>
<sequence length="284" mass="30466">MSGLIALIDGSIYSQSVCDHAAWAAGRTGAAVEVLHVLGRRDVASEPVNLSGSIGLGARTALLEELTELDARRAKLAQKRGRVILDEAKARLHEDGVETVTTRLRHGDLVDTVMEFGAAADLIVVGKRGEAADFAKLHLGSNLERVVRSTHRPVLVASRAFRPVKRFLIAFDGGTSAMKAVDHVARSPLFAGLECRLLTVGADTPEARKRLDDAATLLRAASYDVTADIEPGQPEAAIARRVETDAIDLLVMGAYGHSRIRSLIIGSTTTEMIRSCMIPVALFR</sequence>
<dbReference type="SUPFAM" id="SSF52402">
    <property type="entry name" value="Adenine nucleotide alpha hydrolases-like"/>
    <property type="match status" value="2"/>
</dbReference>
<dbReference type="Proteomes" id="UP000630353">
    <property type="component" value="Unassembled WGS sequence"/>
</dbReference>